<dbReference type="SUPFAM" id="SSF52922">
    <property type="entry name" value="TK C-terminal domain-like"/>
    <property type="match status" value="1"/>
</dbReference>
<dbReference type="InterPro" id="IPR029061">
    <property type="entry name" value="THDP-binding"/>
</dbReference>
<dbReference type="SMART" id="SM00861">
    <property type="entry name" value="Transket_pyr"/>
    <property type="match status" value="1"/>
</dbReference>
<dbReference type="Gene3D" id="3.40.50.920">
    <property type="match status" value="1"/>
</dbReference>
<evidence type="ECO:0000313" key="6">
    <source>
        <dbReference type="Proteomes" id="UP001165136"/>
    </source>
</evidence>
<dbReference type="GO" id="GO:0000287">
    <property type="term" value="F:magnesium ion binding"/>
    <property type="evidence" value="ECO:0007669"/>
    <property type="project" value="UniProtKB-ARBA"/>
</dbReference>
<reference evidence="5" key="1">
    <citation type="submission" date="2023-03" db="EMBL/GenBank/DDBJ databases">
        <title>Amycolatopsis taiwanensis NBRC 103393.</title>
        <authorList>
            <person name="Ichikawa N."/>
            <person name="Sato H."/>
            <person name="Tonouchi N."/>
        </authorList>
    </citation>
    <scope>NUCLEOTIDE SEQUENCE</scope>
    <source>
        <strain evidence="5">NBRC 103393</strain>
    </source>
</reference>
<sequence length="342" mass="36783">MTQTSDDSAPKEMVDVFTDVEIDKALATNPGGYTIARLGEENPRILTLTADLSAVLADFRERHPERYVELGIAETNSISVAAGLAACGYLPYIFSMSPFGVLKCAEQLRTDVAYNHLPVRLVGRLTGLAMGYFGTSHHAVEDIAIARTLTNLTVIAPADSNAVMSLLRATVDLPGPAYIRLAEGAEPVYETPPRIEFGRWPHLRGGPDITLVGHGIGTGLAVRAAAQLEGQGIEADVYDAAYLKPFDENAIIETARRTGRILAVEDHNEIGGLFSIVAEVAGRRKLPVDLDRVALPDVDLEVGAPAELYEYYGLTVDNVVRKALALIDGEHREDAGELAAHS</sequence>
<dbReference type="FunFam" id="3.40.50.970:FF:000129">
    <property type="entry name" value="Transketolase"/>
    <property type="match status" value="1"/>
</dbReference>
<dbReference type="PANTHER" id="PTHR43825:SF1">
    <property type="entry name" value="TRANSKETOLASE-LIKE PYRIMIDINE-BINDING DOMAIN-CONTAINING PROTEIN"/>
    <property type="match status" value="1"/>
</dbReference>
<dbReference type="InterPro" id="IPR033248">
    <property type="entry name" value="Transketolase_C"/>
</dbReference>
<dbReference type="EMBL" id="BSTI01000004">
    <property type="protein sequence ID" value="GLY65604.1"/>
    <property type="molecule type" value="Genomic_DNA"/>
</dbReference>
<comment type="cofactor">
    <cofactor evidence="1">
        <name>thiamine diphosphate</name>
        <dbReference type="ChEBI" id="CHEBI:58937"/>
    </cofactor>
</comment>
<proteinExistence type="inferred from homology"/>
<dbReference type="Pfam" id="PF02779">
    <property type="entry name" value="Transket_pyr"/>
    <property type="match status" value="1"/>
</dbReference>
<keyword evidence="3" id="KW-0786">Thiamine pyrophosphate</keyword>
<feature type="domain" description="Transketolase-like pyrimidine-binding" evidence="4">
    <location>
        <begin position="25"/>
        <end position="188"/>
    </location>
</feature>
<dbReference type="SUPFAM" id="SSF52518">
    <property type="entry name" value="Thiamin diphosphate-binding fold (THDP-binding)"/>
    <property type="match status" value="1"/>
</dbReference>
<dbReference type="Proteomes" id="UP001165136">
    <property type="component" value="Unassembled WGS sequence"/>
</dbReference>
<evidence type="ECO:0000256" key="2">
    <source>
        <dbReference type="ARBA" id="ARBA00007131"/>
    </source>
</evidence>
<dbReference type="Gene3D" id="3.40.50.970">
    <property type="match status" value="1"/>
</dbReference>
<dbReference type="Pfam" id="PF02780">
    <property type="entry name" value="Transketolase_C"/>
    <property type="match status" value="1"/>
</dbReference>
<protein>
    <submittedName>
        <fullName evidence="5">Transketolase</fullName>
    </submittedName>
</protein>
<evidence type="ECO:0000313" key="5">
    <source>
        <dbReference type="EMBL" id="GLY65604.1"/>
    </source>
</evidence>
<dbReference type="AlphaFoldDB" id="A0A9W6VG61"/>
<organism evidence="5 6">
    <name type="scientific">Amycolatopsis taiwanensis</name>
    <dbReference type="NCBI Taxonomy" id="342230"/>
    <lineage>
        <taxon>Bacteria</taxon>
        <taxon>Bacillati</taxon>
        <taxon>Actinomycetota</taxon>
        <taxon>Actinomycetes</taxon>
        <taxon>Pseudonocardiales</taxon>
        <taxon>Pseudonocardiaceae</taxon>
        <taxon>Amycolatopsis</taxon>
    </lineage>
</organism>
<comment type="similarity">
    <text evidence="2">Belongs to the transketolase family.</text>
</comment>
<gene>
    <name evidence="5" type="ORF">Atai01_22230</name>
</gene>
<evidence type="ECO:0000256" key="1">
    <source>
        <dbReference type="ARBA" id="ARBA00001964"/>
    </source>
</evidence>
<comment type="caution">
    <text evidence="5">The sequence shown here is derived from an EMBL/GenBank/DDBJ whole genome shotgun (WGS) entry which is preliminary data.</text>
</comment>
<evidence type="ECO:0000259" key="4">
    <source>
        <dbReference type="SMART" id="SM00861"/>
    </source>
</evidence>
<dbReference type="RefSeq" id="WP_285486743.1">
    <property type="nucleotide sequence ID" value="NZ_BSTI01000004.1"/>
</dbReference>
<dbReference type="InterPro" id="IPR009014">
    <property type="entry name" value="Transketo_C/PFOR_II"/>
</dbReference>
<keyword evidence="6" id="KW-1185">Reference proteome</keyword>
<evidence type="ECO:0000256" key="3">
    <source>
        <dbReference type="ARBA" id="ARBA00023052"/>
    </source>
</evidence>
<dbReference type="InterPro" id="IPR051157">
    <property type="entry name" value="PDH/Transketolase"/>
</dbReference>
<dbReference type="PANTHER" id="PTHR43825">
    <property type="entry name" value="PYRUVATE DEHYDROGENASE E1 COMPONENT"/>
    <property type="match status" value="1"/>
</dbReference>
<dbReference type="InterPro" id="IPR005475">
    <property type="entry name" value="Transketolase-like_Pyr-bd"/>
</dbReference>
<name>A0A9W6VG61_9PSEU</name>
<accession>A0A9W6VG61</accession>
<dbReference type="CDD" id="cd07033">
    <property type="entry name" value="TPP_PYR_DXS_TK_like"/>
    <property type="match status" value="1"/>
</dbReference>